<evidence type="ECO:0000313" key="3">
    <source>
        <dbReference type="EMBL" id="CCM02797.1"/>
    </source>
</evidence>
<organism evidence="3 4">
    <name type="scientific">Fibroporia radiculosa</name>
    <dbReference type="NCBI Taxonomy" id="599839"/>
    <lineage>
        <taxon>Eukaryota</taxon>
        <taxon>Fungi</taxon>
        <taxon>Dikarya</taxon>
        <taxon>Basidiomycota</taxon>
        <taxon>Agaricomycotina</taxon>
        <taxon>Agaricomycetes</taxon>
        <taxon>Polyporales</taxon>
        <taxon>Fibroporiaceae</taxon>
        <taxon>Fibroporia</taxon>
    </lineage>
</organism>
<evidence type="ECO:0000313" key="4">
    <source>
        <dbReference type="Proteomes" id="UP000006352"/>
    </source>
</evidence>
<dbReference type="GeneID" id="24097708"/>
<proteinExistence type="predicted"/>
<dbReference type="STRING" id="599839.J4HWT0"/>
<dbReference type="HOGENOM" id="CLU_1294993_0_0_1"/>
<dbReference type="EMBL" id="HE797093">
    <property type="protein sequence ID" value="CCM02797.1"/>
    <property type="molecule type" value="Genomic_DNA"/>
</dbReference>
<keyword evidence="2" id="KW-0732">Signal</keyword>
<dbReference type="InParanoid" id="J4HWT0"/>
<reference evidence="3 4" key="1">
    <citation type="journal article" date="2012" name="Appl. Environ. Microbiol.">
        <title>Short-read sequencing for genomic analysis of the brown rot fungus Fibroporia radiculosa.</title>
        <authorList>
            <person name="Tang J.D."/>
            <person name="Perkins A.D."/>
            <person name="Sonstegard T.S."/>
            <person name="Schroeder S.G."/>
            <person name="Burgess S.C."/>
            <person name="Diehl S.V."/>
        </authorList>
    </citation>
    <scope>NUCLEOTIDE SEQUENCE [LARGE SCALE GENOMIC DNA]</scope>
    <source>
        <strain evidence="3 4">TFFH 294</strain>
    </source>
</reference>
<accession>J4HWT0</accession>
<protein>
    <submittedName>
        <fullName evidence="3">Uncharacterized protein</fullName>
    </submittedName>
</protein>
<evidence type="ECO:0000256" key="1">
    <source>
        <dbReference type="SAM" id="MobiDB-lite"/>
    </source>
</evidence>
<feature type="chain" id="PRO_5003778716" evidence="2">
    <location>
        <begin position="24"/>
        <end position="235"/>
    </location>
</feature>
<evidence type="ECO:0000256" key="2">
    <source>
        <dbReference type="SAM" id="SignalP"/>
    </source>
</evidence>
<feature type="region of interest" description="Disordered" evidence="1">
    <location>
        <begin position="66"/>
        <end position="127"/>
    </location>
</feature>
<dbReference type="RefSeq" id="XP_012182080.1">
    <property type="nucleotide sequence ID" value="XM_012326690.1"/>
</dbReference>
<feature type="signal peptide" evidence="2">
    <location>
        <begin position="1"/>
        <end position="23"/>
    </location>
</feature>
<gene>
    <name evidence="3" type="ORF">FIBRA_04908</name>
</gene>
<dbReference type="OrthoDB" id="2803880at2759"/>
<feature type="compositionally biased region" description="Polar residues" evidence="1">
    <location>
        <begin position="111"/>
        <end position="127"/>
    </location>
</feature>
<keyword evidence="4" id="KW-1185">Reference proteome</keyword>
<dbReference type="Proteomes" id="UP000006352">
    <property type="component" value="Unassembled WGS sequence"/>
</dbReference>
<sequence>MRAPTLTCAVLVAATLVPSLVAGVPLFNAHQTNIVDSTRQPTTGGSTPSQSLNVPRSIPAELERHGQSIASSVRSRSEPVRGVIQTLPSTSRRKTFSHSTLYRRTSDEDTSGGNAYTGSTGDVSGGSIENVSETPVMPTIMNINSNNGGAGGYSESGCASGGKTNDSGAAGNAYSGSTGNAEGGKVSGVGGMVNWNSNNAGNAGVSKSGCATGGNVGYPKASSERQDMLLRPPII</sequence>
<dbReference type="AlphaFoldDB" id="J4HWT0"/>
<name>J4HWT0_9APHY</name>